<dbReference type="PANTHER" id="PTHR11645:SF51">
    <property type="entry name" value="COME OPERON PROTEIN 4"/>
    <property type="match status" value="1"/>
</dbReference>
<dbReference type="InterPro" id="IPR029036">
    <property type="entry name" value="P5CR_dimer"/>
</dbReference>
<proteinExistence type="inferred from homology"/>
<dbReference type="AlphaFoldDB" id="A0A1S2LXP9"/>
<feature type="domain" description="Pyrroline-5-carboxylate reductase dimerisation" evidence="5">
    <location>
        <begin position="162"/>
        <end position="260"/>
    </location>
</feature>
<dbReference type="InterPro" id="IPR000304">
    <property type="entry name" value="Pyrroline-COOH_reductase"/>
</dbReference>
<dbReference type="EMBL" id="MLQQ01000001">
    <property type="protein sequence ID" value="OIJ16175.1"/>
    <property type="molecule type" value="Genomic_DNA"/>
</dbReference>
<comment type="catalytic activity">
    <reaction evidence="2">
        <text>L-proline + NAD(+) = (S)-1-pyrroline-5-carboxylate + NADH + 2 H(+)</text>
        <dbReference type="Rhea" id="RHEA:14105"/>
        <dbReference type="ChEBI" id="CHEBI:15378"/>
        <dbReference type="ChEBI" id="CHEBI:17388"/>
        <dbReference type="ChEBI" id="CHEBI:57540"/>
        <dbReference type="ChEBI" id="CHEBI:57945"/>
        <dbReference type="ChEBI" id="CHEBI:60039"/>
        <dbReference type="EC" id="1.5.1.2"/>
    </reaction>
</comment>
<dbReference type="PROSITE" id="PS00521">
    <property type="entry name" value="P5CR"/>
    <property type="match status" value="1"/>
</dbReference>
<comment type="function">
    <text evidence="2">Catalyzes the reduction of 1-pyrroline-5-carboxylate (PCA) to L-proline.</text>
</comment>
<keyword evidence="2" id="KW-0028">Amino-acid biosynthesis</keyword>
<comment type="subcellular location">
    <subcellularLocation>
        <location evidence="2">Cytoplasm</location>
    </subcellularLocation>
</comment>
<evidence type="ECO:0000259" key="5">
    <source>
        <dbReference type="Pfam" id="PF14748"/>
    </source>
</evidence>
<evidence type="ECO:0000256" key="1">
    <source>
        <dbReference type="ARBA" id="ARBA00005525"/>
    </source>
</evidence>
<feature type="domain" description="Pyrroline-5-carboxylate reductase catalytic N-terminal" evidence="4">
    <location>
        <begin position="2"/>
        <end position="97"/>
    </location>
</feature>
<dbReference type="Gene3D" id="3.40.50.720">
    <property type="entry name" value="NAD(P)-binding Rossmann-like Domain"/>
    <property type="match status" value="1"/>
</dbReference>
<name>A0A1S2LXP9_9BACI</name>
<dbReference type="Pfam" id="PF14748">
    <property type="entry name" value="P5CR_dimer"/>
    <property type="match status" value="1"/>
</dbReference>
<dbReference type="UniPathway" id="UPA00098">
    <property type="reaction ID" value="UER00361"/>
</dbReference>
<dbReference type="GO" id="GO:0055129">
    <property type="term" value="P:L-proline biosynthetic process"/>
    <property type="evidence" value="ECO:0007669"/>
    <property type="project" value="UniProtKB-UniRule"/>
</dbReference>
<sequence length="272" mass="29810">MKIGIIGTGSMGNILIESFIESQAVTPSQLIVTNRTIEKAYALKGKFPELQVAETPKNVANLADIIFICVKPLQFHPLLTQLAPFLNADKIVVSITSPITVEQLQTVVPCKVARVIPSITNRALTGTSLVSYGSTCSSSDIEILNSLISHISTPVEIDENITRVSSDIVSCGPAFFSFLMQEFIEAAARQTDINEEKATQLASEMLIGYGRLIEKGIFTLPSLQERVSVPGGVTGEGIKVLKEEVGEMFDLLFQQTHAKYYEDIRKIKEQFD</sequence>
<dbReference type="InterPro" id="IPR008927">
    <property type="entry name" value="6-PGluconate_DH-like_C_sf"/>
</dbReference>
<organism evidence="6 7">
    <name type="scientific">Anaerobacillus arseniciselenatis</name>
    <dbReference type="NCBI Taxonomy" id="85682"/>
    <lineage>
        <taxon>Bacteria</taxon>
        <taxon>Bacillati</taxon>
        <taxon>Bacillota</taxon>
        <taxon>Bacilli</taxon>
        <taxon>Bacillales</taxon>
        <taxon>Bacillaceae</taxon>
        <taxon>Anaerobacillus</taxon>
    </lineage>
</organism>
<evidence type="ECO:0000313" key="7">
    <source>
        <dbReference type="Proteomes" id="UP000180098"/>
    </source>
</evidence>
<reference evidence="6 7" key="1">
    <citation type="submission" date="2016-10" db="EMBL/GenBank/DDBJ databases">
        <title>Draft genome sequences of four alkaliphilic bacteria belonging to the Anaerobacillus genus.</title>
        <authorList>
            <person name="Bassil N.M."/>
            <person name="Lloyd J.R."/>
        </authorList>
    </citation>
    <scope>NUCLEOTIDE SEQUENCE [LARGE SCALE GENOMIC DNA]</scope>
    <source>
        <strain evidence="6 7">DSM 15340</strain>
    </source>
</reference>
<keyword evidence="7" id="KW-1185">Reference proteome</keyword>
<feature type="binding site" evidence="3">
    <location>
        <begin position="6"/>
        <end position="11"/>
    </location>
    <ligand>
        <name>NADP(+)</name>
        <dbReference type="ChEBI" id="CHEBI:58349"/>
    </ligand>
</feature>
<keyword evidence="2" id="KW-0560">Oxidoreductase</keyword>
<comment type="pathway">
    <text evidence="2">Amino-acid biosynthesis; L-proline biosynthesis; L-proline from L-glutamate 5-semialdehyde: step 1/1.</text>
</comment>
<dbReference type="InterPro" id="IPR036291">
    <property type="entry name" value="NAD(P)-bd_dom_sf"/>
</dbReference>
<keyword evidence="2 3" id="KW-0521">NADP</keyword>
<keyword evidence="2" id="KW-0963">Cytoplasm</keyword>
<dbReference type="Pfam" id="PF03807">
    <property type="entry name" value="F420_oxidored"/>
    <property type="match status" value="1"/>
</dbReference>
<accession>A0A1S2LXP9</accession>
<dbReference type="EC" id="1.5.1.2" evidence="2"/>
<comment type="similarity">
    <text evidence="1 2">Belongs to the pyrroline-5-carboxylate reductase family.</text>
</comment>
<gene>
    <name evidence="2" type="primary">proC</name>
    <name evidence="6" type="ORF">BKP35_04140</name>
</gene>
<dbReference type="OrthoDB" id="9805754at2"/>
<keyword evidence="2" id="KW-0641">Proline biosynthesis</keyword>
<comment type="caution">
    <text evidence="6">The sequence shown here is derived from an EMBL/GenBank/DDBJ whole genome shotgun (WGS) entry which is preliminary data.</text>
</comment>
<dbReference type="SUPFAM" id="SSF51735">
    <property type="entry name" value="NAD(P)-binding Rossmann-fold domains"/>
    <property type="match status" value="1"/>
</dbReference>
<evidence type="ECO:0000313" key="6">
    <source>
        <dbReference type="EMBL" id="OIJ16175.1"/>
    </source>
</evidence>
<dbReference type="InterPro" id="IPR053790">
    <property type="entry name" value="P5CR-like_CS"/>
</dbReference>
<dbReference type="GO" id="GO:0005737">
    <property type="term" value="C:cytoplasm"/>
    <property type="evidence" value="ECO:0007669"/>
    <property type="project" value="UniProtKB-SubCell"/>
</dbReference>
<dbReference type="HAMAP" id="MF_01925">
    <property type="entry name" value="P5C_reductase"/>
    <property type="match status" value="1"/>
</dbReference>
<dbReference type="PANTHER" id="PTHR11645">
    <property type="entry name" value="PYRROLINE-5-CARBOXYLATE REDUCTASE"/>
    <property type="match status" value="1"/>
</dbReference>
<evidence type="ECO:0000259" key="4">
    <source>
        <dbReference type="Pfam" id="PF03807"/>
    </source>
</evidence>
<comment type="catalytic activity">
    <reaction evidence="2">
        <text>L-proline + NADP(+) = (S)-1-pyrroline-5-carboxylate + NADPH + 2 H(+)</text>
        <dbReference type="Rhea" id="RHEA:14109"/>
        <dbReference type="ChEBI" id="CHEBI:15378"/>
        <dbReference type="ChEBI" id="CHEBI:17388"/>
        <dbReference type="ChEBI" id="CHEBI:57783"/>
        <dbReference type="ChEBI" id="CHEBI:58349"/>
        <dbReference type="ChEBI" id="CHEBI:60039"/>
        <dbReference type="EC" id="1.5.1.2"/>
    </reaction>
</comment>
<dbReference type="RefSeq" id="WP_071312100.1">
    <property type="nucleotide sequence ID" value="NZ_MLQQ01000001.1"/>
</dbReference>
<dbReference type="PIRSF" id="PIRSF000193">
    <property type="entry name" value="Pyrrol-5-carb_rd"/>
    <property type="match status" value="1"/>
</dbReference>
<evidence type="ECO:0000256" key="3">
    <source>
        <dbReference type="PIRSR" id="PIRSR000193-1"/>
    </source>
</evidence>
<dbReference type="SUPFAM" id="SSF48179">
    <property type="entry name" value="6-phosphogluconate dehydrogenase C-terminal domain-like"/>
    <property type="match status" value="1"/>
</dbReference>
<evidence type="ECO:0000256" key="2">
    <source>
        <dbReference type="HAMAP-Rule" id="MF_01925"/>
    </source>
</evidence>
<dbReference type="Gene3D" id="1.10.3730.10">
    <property type="entry name" value="ProC C-terminal domain-like"/>
    <property type="match status" value="1"/>
</dbReference>
<dbReference type="NCBIfam" id="NF005814">
    <property type="entry name" value="PRK07680.1"/>
    <property type="match status" value="1"/>
</dbReference>
<dbReference type="Proteomes" id="UP000180098">
    <property type="component" value="Unassembled WGS sequence"/>
</dbReference>
<dbReference type="GO" id="GO:0004735">
    <property type="term" value="F:pyrroline-5-carboxylate reductase activity"/>
    <property type="evidence" value="ECO:0007669"/>
    <property type="project" value="UniProtKB-UniRule"/>
</dbReference>
<protein>
    <recommendedName>
        <fullName evidence="2">Pyrroline-5-carboxylate reductase</fullName>
        <shortName evidence="2">P5C reductase</shortName>
        <shortName evidence="2">P5CR</shortName>
        <ecNumber evidence="2">1.5.1.2</ecNumber>
    </recommendedName>
    <alternativeName>
        <fullName evidence="2">PCA reductase</fullName>
    </alternativeName>
</protein>
<dbReference type="InterPro" id="IPR028939">
    <property type="entry name" value="P5C_Rdtase_cat_N"/>
</dbReference>